<accession>A0A8H6JEL2</accession>
<dbReference type="Proteomes" id="UP000652219">
    <property type="component" value="Unassembled WGS sequence"/>
</dbReference>
<dbReference type="PANTHER" id="PTHR24148:SF64">
    <property type="entry name" value="HETEROKARYON INCOMPATIBILITY DOMAIN-CONTAINING PROTEIN"/>
    <property type="match status" value="1"/>
</dbReference>
<evidence type="ECO:0000313" key="2">
    <source>
        <dbReference type="Proteomes" id="UP000652219"/>
    </source>
</evidence>
<dbReference type="PANTHER" id="PTHR24148">
    <property type="entry name" value="ANKYRIN REPEAT DOMAIN-CONTAINING PROTEIN 39 HOMOLOG-RELATED"/>
    <property type="match status" value="1"/>
</dbReference>
<organism evidence="1 2">
    <name type="scientific">Colletotrichum sojae</name>
    <dbReference type="NCBI Taxonomy" id="2175907"/>
    <lineage>
        <taxon>Eukaryota</taxon>
        <taxon>Fungi</taxon>
        <taxon>Dikarya</taxon>
        <taxon>Ascomycota</taxon>
        <taxon>Pezizomycotina</taxon>
        <taxon>Sordariomycetes</taxon>
        <taxon>Hypocreomycetidae</taxon>
        <taxon>Glomerellales</taxon>
        <taxon>Glomerellaceae</taxon>
        <taxon>Colletotrichum</taxon>
        <taxon>Colletotrichum orchidearum species complex</taxon>
    </lineage>
</organism>
<dbReference type="Pfam" id="PF26639">
    <property type="entry name" value="Het-6_barrel"/>
    <property type="match status" value="1"/>
</dbReference>
<evidence type="ECO:0000313" key="1">
    <source>
        <dbReference type="EMBL" id="KAF6811522.1"/>
    </source>
</evidence>
<protein>
    <submittedName>
        <fullName evidence="1">Ankyrin and het domain protein</fullName>
    </submittedName>
</protein>
<proteinExistence type="predicted"/>
<gene>
    <name evidence="1" type="ORF">CSOJ01_05655</name>
</gene>
<name>A0A8H6JEL2_9PEZI</name>
<dbReference type="InterPro" id="IPR052895">
    <property type="entry name" value="HetReg/Transcr_Mod"/>
</dbReference>
<keyword evidence="2" id="KW-1185">Reference proteome</keyword>
<dbReference type="EMBL" id="WIGN01000073">
    <property type="protein sequence ID" value="KAF6811522.1"/>
    <property type="molecule type" value="Genomic_DNA"/>
</dbReference>
<reference evidence="1 2" key="1">
    <citation type="journal article" date="2020" name="Phytopathology">
        <title>Genome Sequence Resources of Colletotrichum truncatum, C. plurivorum, C. musicola, and C. sojae: Four Species Pathogenic to Soybean (Glycine max).</title>
        <authorList>
            <person name="Rogerio F."/>
            <person name="Boufleur T.R."/>
            <person name="Ciampi-Guillardi M."/>
            <person name="Sukno S.A."/>
            <person name="Thon M.R."/>
            <person name="Massola Junior N.S."/>
            <person name="Baroncelli R."/>
        </authorList>
    </citation>
    <scope>NUCLEOTIDE SEQUENCE [LARGE SCALE GENOMIC DNA]</scope>
    <source>
        <strain evidence="1 2">LFN0009</strain>
    </source>
</reference>
<comment type="caution">
    <text evidence="1">The sequence shown here is derived from an EMBL/GenBank/DDBJ whole genome shotgun (WGS) entry which is preliminary data.</text>
</comment>
<sequence>MGEHEKGVTKTTYGLCPPEAQVGDAICVLFGCSVPVILRETSDGYVELLGEAYVHGYMDGEAVENLDENGVQEFRMR</sequence>
<dbReference type="AlphaFoldDB" id="A0A8H6JEL2"/>